<feature type="region of interest" description="Disordered" evidence="1">
    <location>
        <begin position="66"/>
        <end position="88"/>
    </location>
</feature>
<sequence length="212" mass="23278">MEVYLNKLKSNYKEAVVQWREKEGLYLSHETAEETYKRVFGPRAMWEMDLTGDAPKRNPEEEAAWREAKKKAGKGGIPSQHYAMPSSPGSSCALILNDEDRANLEASEKVRMAAKAAERARDGFNFNEPIDPALRSSPPPAPSSPWRHPLYPPPSPLLVANANNAADNAADGTDGALTTALPRAHAADEILTFNGLRDNYSGFITGRARESL</sequence>
<evidence type="ECO:0000313" key="2">
    <source>
        <dbReference type="EMBL" id="PHH80619.1"/>
    </source>
</evidence>
<comment type="caution">
    <text evidence="2">The sequence shown here is derived from an EMBL/GenBank/DDBJ whole genome shotgun (WGS) entry which is preliminary data.</text>
</comment>
<evidence type="ECO:0000256" key="1">
    <source>
        <dbReference type="SAM" id="MobiDB-lite"/>
    </source>
</evidence>
<proteinExistence type="predicted"/>
<feature type="region of interest" description="Disordered" evidence="1">
    <location>
        <begin position="123"/>
        <end position="147"/>
    </location>
</feature>
<keyword evidence="3" id="KW-1185">Reference proteome</keyword>
<organism evidence="2 3">
    <name type="scientific">Ophiocordyceps camponoti-rufipedis</name>
    <dbReference type="NCBI Taxonomy" id="2004952"/>
    <lineage>
        <taxon>Eukaryota</taxon>
        <taxon>Fungi</taxon>
        <taxon>Dikarya</taxon>
        <taxon>Ascomycota</taxon>
        <taxon>Pezizomycotina</taxon>
        <taxon>Sordariomycetes</taxon>
        <taxon>Hypocreomycetidae</taxon>
        <taxon>Hypocreales</taxon>
        <taxon>Ophiocordycipitaceae</taxon>
        <taxon>Ophiocordyceps</taxon>
    </lineage>
</organism>
<dbReference type="Proteomes" id="UP000226431">
    <property type="component" value="Unassembled WGS sequence"/>
</dbReference>
<gene>
    <name evidence="2" type="ORF">CDD80_622</name>
</gene>
<dbReference type="AlphaFoldDB" id="A0A2C5XY58"/>
<name>A0A2C5XY58_9HYPO</name>
<protein>
    <submittedName>
        <fullName evidence="2">Uncharacterized protein</fullName>
    </submittedName>
</protein>
<accession>A0A2C5XY58</accession>
<dbReference type="EMBL" id="NJES01000012">
    <property type="protein sequence ID" value="PHH80619.1"/>
    <property type="molecule type" value="Genomic_DNA"/>
</dbReference>
<reference evidence="2 3" key="1">
    <citation type="submission" date="2017-06" db="EMBL/GenBank/DDBJ databases">
        <title>Ant-infecting Ophiocordyceps genomes reveal a high diversity of potential behavioral manipulation genes and a possible major role for enterotoxins.</title>
        <authorList>
            <person name="De Bekker C."/>
            <person name="Evans H.C."/>
            <person name="Brachmann A."/>
            <person name="Hughes D.P."/>
        </authorList>
    </citation>
    <scope>NUCLEOTIDE SEQUENCE [LARGE SCALE GENOMIC DNA]</scope>
    <source>
        <strain evidence="2 3">Map16</strain>
    </source>
</reference>
<evidence type="ECO:0000313" key="3">
    <source>
        <dbReference type="Proteomes" id="UP000226431"/>
    </source>
</evidence>